<accession>A0A085M034</accession>
<dbReference type="OrthoDB" id="9977517at2759"/>
<reference evidence="1 3" key="1">
    <citation type="journal article" date="2014" name="Nat. Genet.">
        <title>Genome and transcriptome of the porcine whipworm Trichuris suis.</title>
        <authorList>
            <person name="Jex A.R."/>
            <person name="Nejsum P."/>
            <person name="Schwarz E.M."/>
            <person name="Hu L."/>
            <person name="Young N.D."/>
            <person name="Hall R.S."/>
            <person name="Korhonen P.K."/>
            <person name="Liao S."/>
            <person name="Thamsborg S."/>
            <person name="Xia J."/>
            <person name="Xu P."/>
            <person name="Wang S."/>
            <person name="Scheerlinck J.P."/>
            <person name="Hofmann A."/>
            <person name="Sternberg P.W."/>
            <person name="Wang J."/>
            <person name="Gasser R.B."/>
        </authorList>
    </citation>
    <scope>NUCLEOTIDE SEQUENCE [LARGE SCALE GENOMIC DNA]</scope>
    <source>
        <strain evidence="2">DCEP-RM93F</strain>
        <strain evidence="1">DCEP-RM93M</strain>
    </source>
</reference>
<keyword evidence="3" id="KW-1185">Reference proteome</keyword>
<evidence type="ECO:0000313" key="2">
    <source>
        <dbReference type="EMBL" id="KFD67675.1"/>
    </source>
</evidence>
<dbReference type="PANTHER" id="PTHR39369">
    <property type="entry name" value="LIN-24 (TWENTY-FOUR) LIKE"/>
    <property type="match status" value="1"/>
</dbReference>
<name>A0A085M034_9BILA</name>
<dbReference type="CDD" id="cd20237">
    <property type="entry name" value="PFM_LIN24-like"/>
    <property type="match status" value="1"/>
</dbReference>
<gene>
    <name evidence="1" type="ORF">M513_08529</name>
    <name evidence="2" type="ORF">M514_08529</name>
</gene>
<dbReference type="EMBL" id="KL367512">
    <property type="protein sequence ID" value="KFD67675.1"/>
    <property type="molecule type" value="Genomic_DNA"/>
</dbReference>
<evidence type="ECO:0000313" key="3">
    <source>
        <dbReference type="Proteomes" id="UP000030764"/>
    </source>
</evidence>
<dbReference type="PANTHER" id="PTHR39369:SF6">
    <property type="entry name" value="LIN-24 (TWENTY-FOUR) LIKE"/>
    <property type="match status" value="1"/>
</dbReference>
<protein>
    <submittedName>
        <fullName evidence="1">Uncharacterized protein</fullName>
    </submittedName>
</protein>
<sequence>MDTLSFFKSGAATGNMQQKSGSKEKQPIYDLEEIVLIWARQIFQVTKTKEQSRLSQDCLQFNVNWSHVKFQFGNPIYEGIPRFGGGWDRLASAKVQPRLLYKAVFANRTDHKQEYTFRAERISASICSVTTENGFSRGAGFAIKLKTPDDILAANAGFKREIFVCNFDEDTVEEELRWGVDSVVMVPPMTETTAELVMTEAQCTANFSMHIRFNGRVIVTVTDAKSNNALVTIIEGNMADIMQNEISKGCKAFKLDKRTVVGEVRGSCKFRFGLEQKVTLTQKPLNADKMI</sequence>
<dbReference type="AlphaFoldDB" id="A0A085M034"/>
<organism evidence="1 3">
    <name type="scientific">Trichuris suis</name>
    <name type="common">pig whipworm</name>
    <dbReference type="NCBI Taxonomy" id="68888"/>
    <lineage>
        <taxon>Eukaryota</taxon>
        <taxon>Metazoa</taxon>
        <taxon>Ecdysozoa</taxon>
        <taxon>Nematoda</taxon>
        <taxon>Enoplea</taxon>
        <taxon>Dorylaimia</taxon>
        <taxon>Trichinellida</taxon>
        <taxon>Trichuridae</taxon>
        <taxon>Trichuris</taxon>
    </lineage>
</organism>
<dbReference type="SUPFAM" id="SSF56973">
    <property type="entry name" value="Aerolisin/ETX pore-forming domain"/>
    <property type="match status" value="1"/>
</dbReference>
<proteinExistence type="predicted"/>
<dbReference type="Proteomes" id="UP000030758">
    <property type="component" value="Unassembled WGS sequence"/>
</dbReference>
<dbReference type="EMBL" id="KL363251">
    <property type="protein sequence ID" value="KFD50580.1"/>
    <property type="molecule type" value="Genomic_DNA"/>
</dbReference>
<dbReference type="Gene3D" id="2.170.15.10">
    <property type="entry name" value="Proaerolysin, chain A, domain 3"/>
    <property type="match status" value="1"/>
</dbReference>
<evidence type="ECO:0000313" key="1">
    <source>
        <dbReference type="EMBL" id="KFD50580.1"/>
    </source>
</evidence>
<dbReference type="Proteomes" id="UP000030764">
    <property type="component" value="Unassembled WGS sequence"/>
</dbReference>